<evidence type="ECO:0000313" key="6">
    <source>
        <dbReference type="Proteomes" id="UP000322699"/>
    </source>
</evidence>
<evidence type="ECO:0000256" key="1">
    <source>
        <dbReference type="ARBA" id="ARBA00022490"/>
    </source>
</evidence>
<evidence type="ECO:0000256" key="3">
    <source>
        <dbReference type="ARBA" id="ARBA00022845"/>
    </source>
</evidence>
<comment type="caution">
    <text evidence="5">The sequence shown here is derived from an EMBL/GenBank/DDBJ whole genome shotgun (WGS) entry which is preliminary data.</text>
</comment>
<dbReference type="AlphaFoldDB" id="A0A5B1CSG9"/>
<evidence type="ECO:0000256" key="4">
    <source>
        <dbReference type="HAMAP-Rule" id="MF_01185"/>
    </source>
</evidence>
<keyword evidence="2 4" id="KW-1005">Bacterial flagellum biogenesis</keyword>
<keyword evidence="5" id="KW-0969">Cilium</keyword>
<dbReference type="OrthoDB" id="9801235at2"/>
<keyword evidence="4" id="KW-0143">Chaperone</keyword>
<comment type="subunit">
    <text evidence="4">Interacts with translational regulator CsrA and flagellin(s).</text>
</comment>
<dbReference type="InterPro" id="IPR024046">
    <property type="entry name" value="Flagellar_assmbl_FliW_dom_sf"/>
</dbReference>
<dbReference type="GO" id="GO:0044780">
    <property type="term" value="P:bacterial-type flagellum assembly"/>
    <property type="evidence" value="ECO:0007669"/>
    <property type="project" value="UniProtKB-UniRule"/>
</dbReference>
<dbReference type="PANTHER" id="PTHR39190:SF1">
    <property type="entry name" value="FLAGELLAR ASSEMBLY FACTOR FLIW"/>
    <property type="match status" value="1"/>
</dbReference>
<gene>
    <name evidence="4 5" type="primary">fliW</name>
    <name evidence="5" type="ORF">LF1_49070</name>
</gene>
<dbReference type="InterPro" id="IPR003775">
    <property type="entry name" value="Flagellar_assembly_factor_FliW"/>
</dbReference>
<dbReference type="PANTHER" id="PTHR39190">
    <property type="entry name" value="FLAGELLAR ASSEMBLY FACTOR FLIW"/>
    <property type="match status" value="1"/>
</dbReference>
<dbReference type="GO" id="GO:0005737">
    <property type="term" value="C:cytoplasm"/>
    <property type="evidence" value="ECO:0007669"/>
    <property type="project" value="UniProtKB-SubCell"/>
</dbReference>
<keyword evidence="6" id="KW-1185">Reference proteome</keyword>
<sequence>MRIETRRFGTLQLNTDQLFLFPQGLIGMETLRQWALLPDPQNPSVAWLQSASRGDRAIALVSPRAFFDSYRVHVTRRELECLHMKPGAELYIMTTVSGHVGKLTTNLRAPLLLNLDRRLGCQIITNDSQPLQKSLPLQSAGSASDARLAA</sequence>
<dbReference type="GO" id="GO:0006417">
    <property type="term" value="P:regulation of translation"/>
    <property type="evidence" value="ECO:0007669"/>
    <property type="project" value="UniProtKB-KW"/>
</dbReference>
<accession>A0A5B1CSG9</accession>
<comment type="subcellular location">
    <subcellularLocation>
        <location evidence="4">Cytoplasm</location>
    </subcellularLocation>
</comment>
<dbReference type="Pfam" id="PF02623">
    <property type="entry name" value="FliW"/>
    <property type="match status" value="1"/>
</dbReference>
<organism evidence="5 6">
    <name type="scientific">Rubripirellula obstinata</name>
    <dbReference type="NCBI Taxonomy" id="406547"/>
    <lineage>
        <taxon>Bacteria</taxon>
        <taxon>Pseudomonadati</taxon>
        <taxon>Planctomycetota</taxon>
        <taxon>Planctomycetia</taxon>
        <taxon>Pirellulales</taxon>
        <taxon>Pirellulaceae</taxon>
        <taxon>Rubripirellula</taxon>
    </lineage>
</organism>
<dbReference type="Proteomes" id="UP000322699">
    <property type="component" value="Unassembled WGS sequence"/>
</dbReference>
<dbReference type="HAMAP" id="MF_01185">
    <property type="entry name" value="FliW"/>
    <property type="match status" value="1"/>
</dbReference>
<comment type="similarity">
    <text evidence="4">Belongs to the FliW family.</text>
</comment>
<name>A0A5B1CSG9_9BACT</name>
<evidence type="ECO:0000313" key="5">
    <source>
        <dbReference type="EMBL" id="KAA1262343.1"/>
    </source>
</evidence>
<keyword evidence="5" id="KW-0966">Cell projection</keyword>
<proteinExistence type="inferred from homology"/>
<dbReference type="EMBL" id="VRLW01000001">
    <property type="protein sequence ID" value="KAA1262343.1"/>
    <property type="molecule type" value="Genomic_DNA"/>
</dbReference>
<reference evidence="5 6" key="1">
    <citation type="submission" date="2019-08" db="EMBL/GenBank/DDBJ databases">
        <title>Deep-cultivation of Planctomycetes and their phenomic and genomic characterization uncovers novel biology.</title>
        <authorList>
            <person name="Wiegand S."/>
            <person name="Jogler M."/>
            <person name="Boedeker C."/>
            <person name="Pinto D."/>
            <person name="Vollmers J."/>
            <person name="Rivas-Marin E."/>
            <person name="Kohn T."/>
            <person name="Peeters S.H."/>
            <person name="Heuer A."/>
            <person name="Rast P."/>
            <person name="Oberbeckmann S."/>
            <person name="Bunk B."/>
            <person name="Jeske O."/>
            <person name="Meyerdierks A."/>
            <person name="Storesund J.E."/>
            <person name="Kallscheuer N."/>
            <person name="Luecker S."/>
            <person name="Lage O.M."/>
            <person name="Pohl T."/>
            <person name="Merkel B.J."/>
            <person name="Hornburger P."/>
            <person name="Mueller R.-W."/>
            <person name="Bruemmer F."/>
            <person name="Labrenz M."/>
            <person name="Spormann A.M."/>
            <person name="Op Den Camp H."/>
            <person name="Overmann J."/>
            <person name="Amann R."/>
            <person name="Jetten M.S.M."/>
            <person name="Mascher T."/>
            <person name="Medema M.H."/>
            <person name="Devos D.P."/>
            <person name="Kaster A.-K."/>
            <person name="Ovreas L."/>
            <person name="Rohde M."/>
            <person name="Galperin M.Y."/>
            <person name="Jogler C."/>
        </authorList>
    </citation>
    <scope>NUCLEOTIDE SEQUENCE [LARGE SCALE GENOMIC DNA]</scope>
    <source>
        <strain evidence="5 6">LF1</strain>
    </source>
</reference>
<dbReference type="SUPFAM" id="SSF141457">
    <property type="entry name" value="BH3618-like"/>
    <property type="match status" value="1"/>
</dbReference>
<keyword evidence="1 4" id="KW-0963">Cytoplasm</keyword>
<keyword evidence="3 4" id="KW-0810">Translation regulation</keyword>
<keyword evidence="5" id="KW-0282">Flagellum</keyword>
<comment type="function">
    <text evidence="4">Acts as an anti-CsrA protein, binds CsrA and prevents it from repressing translation of its target genes, one of which is flagellin. Binds to flagellin and participates in the assembly of the flagellum.</text>
</comment>
<protein>
    <recommendedName>
        <fullName evidence="4">Flagellar assembly factor FliW</fullName>
    </recommendedName>
</protein>
<evidence type="ECO:0000256" key="2">
    <source>
        <dbReference type="ARBA" id="ARBA00022795"/>
    </source>
</evidence>
<dbReference type="RefSeq" id="WP_068259710.1">
    <property type="nucleotide sequence ID" value="NZ_LWSK01000011.1"/>
</dbReference>
<dbReference type="Gene3D" id="2.30.290.10">
    <property type="entry name" value="BH3618-like"/>
    <property type="match status" value="1"/>
</dbReference>